<sequence>MWVFPYSLFFLYNVSSFAITLNVFAGSPVFVHFVFIRKRSYNDTVRRQDQPLTCGKKLVHAVGPLSQTSAYVEEMENTF</sequence>
<accession>A0ABR1ECM4</accession>
<evidence type="ECO:0008006" key="4">
    <source>
        <dbReference type="Google" id="ProtNLM"/>
    </source>
</evidence>
<reference evidence="2 3" key="1">
    <citation type="submission" date="2023-08" db="EMBL/GenBank/DDBJ databases">
        <title>A Necator americanus chromosomal reference genome.</title>
        <authorList>
            <person name="Ilik V."/>
            <person name="Petrzelkova K.J."/>
            <person name="Pardy F."/>
            <person name="Fuh T."/>
            <person name="Niatou-Singa F.S."/>
            <person name="Gouil Q."/>
            <person name="Baker L."/>
            <person name="Ritchie M.E."/>
            <person name="Jex A.R."/>
            <person name="Gazzola D."/>
            <person name="Li H."/>
            <person name="Toshio Fujiwara R."/>
            <person name="Zhan B."/>
            <person name="Aroian R.V."/>
            <person name="Pafco B."/>
            <person name="Schwarz E.M."/>
        </authorList>
    </citation>
    <scope>NUCLEOTIDE SEQUENCE [LARGE SCALE GENOMIC DNA]</scope>
    <source>
        <strain evidence="2 3">Aroian</strain>
        <tissue evidence="2">Whole animal</tissue>
    </source>
</reference>
<proteinExistence type="predicted"/>
<keyword evidence="1" id="KW-1133">Transmembrane helix</keyword>
<evidence type="ECO:0000313" key="2">
    <source>
        <dbReference type="EMBL" id="KAK6760447.1"/>
    </source>
</evidence>
<name>A0ABR1ECM4_NECAM</name>
<dbReference type="EMBL" id="JAVFWL010000006">
    <property type="protein sequence ID" value="KAK6760447.1"/>
    <property type="molecule type" value="Genomic_DNA"/>
</dbReference>
<protein>
    <recommendedName>
        <fullName evidence="4">Macro domain-containing protein</fullName>
    </recommendedName>
</protein>
<keyword evidence="3" id="KW-1185">Reference proteome</keyword>
<feature type="transmembrane region" description="Helical" evidence="1">
    <location>
        <begin position="12"/>
        <end position="36"/>
    </location>
</feature>
<organism evidence="2 3">
    <name type="scientific">Necator americanus</name>
    <name type="common">Human hookworm</name>
    <dbReference type="NCBI Taxonomy" id="51031"/>
    <lineage>
        <taxon>Eukaryota</taxon>
        <taxon>Metazoa</taxon>
        <taxon>Ecdysozoa</taxon>
        <taxon>Nematoda</taxon>
        <taxon>Chromadorea</taxon>
        <taxon>Rhabditida</taxon>
        <taxon>Rhabditina</taxon>
        <taxon>Rhabditomorpha</taxon>
        <taxon>Strongyloidea</taxon>
        <taxon>Ancylostomatidae</taxon>
        <taxon>Bunostominae</taxon>
        <taxon>Necator</taxon>
    </lineage>
</organism>
<dbReference type="Proteomes" id="UP001303046">
    <property type="component" value="Unassembled WGS sequence"/>
</dbReference>
<evidence type="ECO:0000313" key="3">
    <source>
        <dbReference type="Proteomes" id="UP001303046"/>
    </source>
</evidence>
<gene>
    <name evidence="2" type="primary">Necator_chrX.g21949</name>
    <name evidence="2" type="ORF">RB195_021788</name>
</gene>
<evidence type="ECO:0000256" key="1">
    <source>
        <dbReference type="SAM" id="Phobius"/>
    </source>
</evidence>
<keyword evidence="1" id="KW-0812">Transmembrane</keyword>
<comment type="caution">
    <text evidence="2">The sequence shown here is derived from an EMBL/GenBank/DDBJ whole genome shotgun (WGS) entry which is preliminary data.</text>
</comment>
<keyword evidence="1" id="KW-0472">Membrane</keyword>